<evidence type="ECO:0000313" key="2">
    <source>
        <dbReference type="Proteomes" id="UP000654993"/>
    </source>
</evidence>
<evidence type="ECO:0000313" key="1">
    <source>
        <dbReference type="EMBL" id="GFR38529.1"/>
    </source>
</evidence>
<accession>A0A916QGL6</accession>
<protein>
    <submittedName>
        <fullName evidence="1">Uncharacterized protein</fullName>
    </submittedName>
</protein>
<name>A0A916QGL6_9BACL</name>
<reference evidence="1" key="2">
    <citation type="journal article" date="2021" name="Data Brief">
        <title>Draft genome sequence data of the facultative, thermophilic, xylanolytic bacterium Paenibacillus sp. strain DA-C8.</title>
        <authorList>
            <person name="Chhe C."/>
            <person name="Uke A."/>
            <person name="Baramee S."/>
            <person name="Ungkulpasvich U."/>
            <person name="Tachaapaikoon C."/>
            <person name="Pason P."/>
            <person name="Waeonukul R."/>
            <person name="Ratanakhanokchai K."/>
            <person name="Kosugi A."/>
        </authorList>
    </citation>
    <scope>NUCLEOTIDE SEQUENCE</scope>
    <source>
        <strain evidence="1">DA-C8</strain>
    </source>
</reference>
<sequence>MLDISYNYLNGVNCGEFRDNSLSVFPGTEEKWIWKINGKSYVDPDSRCKKLYEDLALYYNGLKLPSGNYIESIKIKERNKGRKDCYYELIINIIKKGKSEKTIIAQIGLGVDYIGPSIYWACEAGMTSREIGTFLQTTRTIGGHIVWPRWIGTPKKNGKIGYDFIEDFKSINVSRGGEKGFYDRIDLTLFDLKEWYLERKCKLQITYDKNKIWLEQFVDFKNFISFFKMDCFVYTEEKEIKIINLCSFCNRGKNEYLCSNDVEHASIPKDKIAYSIFASASMDLIKLRNSLLLLK</sequence>
<gene>
    <name evidence="1" type="ORF">PRECH8_18250</name>
</gene>
<comment type="caution">
    <text evidence="1">The sequence shown here is derived from an EMBL/GenBank/DDBJ whole genome shotgun (WGS) entry which is preliminary data.</text>
</comment>
<dbReference type="InterPro" id="IPR054263">
    <property type="entry name" value="DUF6994"/>
</dbReference>
<proteinExistence type="predicted"/>
<dbReference type="Pfam" id="PF22507">
    <property type="entry name" value="DUF6994"/>
    <property type="match status" value="1"/>
</dbReference>
<dbReference type="Proteomes" id="UP000654993">
    <property type="component" value="Unassembled WGS sequence"/>
</dbReference>
<organism evidence="1 2">
    <name type="scientific">Insulibacter thermoxylanivorax</name>
    <dbReference type="NCBI Taxonomy" id="2749268"/>
    <lineage>
        <taxon>Bacteria</taxon>
        <taxon>Bacillati</taxon>
        <taxon>Bacillota</taxon>
        <taxon>Bacilli</taxon>
        <taxon>Bacillales</taxon>
        <taxon>Paenibacillaceae</taxon>
        <taxon>Insulibacter</taxon>
    </lineage>
</organism>
<dbReference type="EMBL" id="BMAQ01000020">
    <property type="protein sequence ID" value="GFR38529.1"/>
    <property type="molecule type" value="Genomic_DNA"/>
</dbReference>
<keyword evidence="2" id="KW-1185">Reference proteome</keyword>
<reference evidence="1" key="1">
    <citation type="submission" date="2020-08" db="EMBL/GenBank/DDBJ databases">
        <authorList>
            <person name="Uke A."/>
            <person name="Chhe C."/>
            <person name="Baramee S."/>
            <person name="Kosugi A."/>
        </authorList>
    </citation>
    <scope>NUCLEOTIDE SEQUENCE</scope>
    <source>
        <strain evidence="1">DA-C8</strain>
    </source>
</reference>
<dbReference type="AlphaFoldDB" id="A0A916QGL6"/>